<dbReference type="Gene3D" id="3.90.850.10">
    <property type="entry name" value="Fumarylacetoacetase-like, C-terminal domain"/>
    <property type="match status" value="1"/>
</dbReference>
<dbReference type="InterPro" id="IPR050772">
    <property type="entry name" value="Hydratase-Decarb/MhpD_sf"/>
</dbReference>
<keyword evidence="2" id="KW-1185">Reference proteome</keyword>
<dbReference type="InterPro" id="IPR036663">
    <property type="entry name" value="Fumarylacetoacetase_C_sf"/>
</dbReference>
<dbReference type="GO" id="GO:0005737">
    <property type="term" value="C:cytoplasm"/>
    <property type="evidence" value="ECO:0007669"/>
    <property type="project" value="TreeGrafter"/>
</dbReference>
<dbReference type="Proteomes" id="UP000291189">
    <property type="component" value="Unassembled WGS sequence"/>
</dbReference>
<dbReference type="GO" id="GO:0008684">
    <property type="term" value="F:2-oxopent-4-enoate hydratase activity"/>
    <property type="evidence" value="ECO:0007669"/>
    <property type="project" value="TreeGrafter"/>
</dbReference>
<dbReference type="EMBL" id="SDPU01000037">
    <property type="protein sequence ID" value="RYU08853.1"/>
    <property type="molecule type" value="Genomic_DNA"/>
</dbReference>
<organism evidence="1 2">
    <name type="scientific">Nocardioides iriomotensis</name>
    <dbReference type="NCBI Taxonomy" id="715784"/>
    <lineage>
        <taxon>Bacteria</taxon>
        <taxon>Bacillati</taxon>
        <taxon>Actinomycetota</taxon>
        <taxon>Actinomycetes</taxon>
        <taxon>Propionibacteriales</taxon>
        <taxon>Nocardioidaceae</taxon>
        <taxon>Nocardioides</taxon>
    </lineage>
</organism>
<evidence type="ECO:0000313" key="1">
    <source>
        <dbReference type="EMBL" id="RYU08853.1"/>
    </source>
</evidence>
<dbReference type="PANTHER" id="PTHR30143">
    <property type="entry name" value="ACID HYDRATASE"/>
    <property type="match status" value="1"/>
</dbReference>
<evidence type="ECO:0000313" key="2">
    <source>
        <dbReference type="Proteomes" id="UP000291189"/>
    </source>
</evidence>
<dbReference type="RefSeq" id="WP_129989698.1">
    <property type="nucleotide sequence ID" value="NZ_SDPU01000037.1"/>
</dbReference>
<dbReference type="SUPFAM" id="SSF56529">
    <property type="entry name" value="FAH"/>
    <property type="match status" value="1"/>
</dbReference>
<reference evidence="1 2" key="1">
    <citation type="submission" date="2019-01" db="EMBL/GenBank/DDBJ databases">
        <title>Nocardioides guangzhouensis sp. nov., an actinobacterium isolated from soil.</title>
        <authorList>
            <person name="Fu Y."/>
            <person name="Cai Y."/>
            <person name="Lin Z."/>
            <person name="Chen P."/>
        </authorList>
    </citation>
    <scope>NUCLEOTIDE SEQUENCE [LARGE SCALE GENOMIC DNA]</scope>
    <source>
        <strain evidence="1 2">NBRC 105384</strain>
    </source>
</reference>
<dbReference type="OrthoDB" id="9792137at2"/>
<gene>
    <name evidence="1" type="ORF">ETU37_22590</name>
</gene>
<accession>A0A4Q5IT34</accession>
<dbReference type="PANTHER" id="PTHR30143:SF0">
    <property type="entry name" value="2-KETO-4-PENTENOATE HYDRATASE"/>
    <property type="match status" value="1"/>
</dbReference>
<dbReference type="AlphaFoldDB" id="A0A4Q5IT34"/>
<proteinExistence type="predicted"/>
<comment type="caution">
    <text evidence="1">The sequence shown here is derived from an EMBL/GenBank/DDBJ whole genome shotgun (WGS) entry which is preliminary data.</text>
</comment>
<protein>
    <submittedName>
        <fullName evidence="1">Uncharacterized protein</fullName>
    </submittedName>
</protein>
<name>A0A4Q5IT34_9ACTN</name>
<sequence>MTRLDPRIAAGTTRMLERRRGELDDGATHLGWKAGFGAPAALERLGTDRPLVGYLTRERLLDDGATVSLAGMTQPVLEAEVALHLAHEVPAGADAAEAQAAVGTVSVAIEIADLDVPPSDVEEIVGGNIYHRHVVLGPEVEVRTTSTLTAVVRRDGDEVARTDDPEALTGDVAGVLASMADTLAATGGTTAAGDVVITGSVVPPVPLVPGEWAVTFAGLGEVTVRVTP</sequence>